<keyword evidence="1" id="KW-0812">Transmembrane</keyword>
<proteinExistence type="predicted"/>
<protein>
    <submittedName>
        <fullName evidence="2">Uncharacterized protein</fullName>
    </submittedName>
</protein>
<evidence type="ECO:0000256" key="1">
    <source>
        <dbReference type="SAM" id="Phobius"/>
    </source>
</evidence>
<keyword evidence="1" id="KW-0472">Membrane</keyword>
<evidence type="ECO:0000313" key="2">
    <source>
        <dbReference type="EMBL" id="KAJ3997092.1"/>
    </source>
</evidence>
<keyword evidence="3" id="KW-1185">Reference proteome</keyword>
<feature type="transmembrane region" description="Helical" evidence="1">
    <location>
        <begin position="16"/>
        <end position="35"/>
    </location>
</feature>
<keyword evidence="1" id="KW-1133">Transmembrane helix</keyword>
<comment type="caution">
    <text evidence="2">The sequence shown here is derived from an EMBL/GenBank/DDBJ whole genome shotgun (WGS) entry which is preliminary data.</text>
</comment>
<gene>
    <name evidence="2" type="ORF">F5050DRAFT_1894558</name>
</gene>
<dbReference type="EMBL" id="MU790592">
    <property type="protein sequence ID" value="KAJ3997092.1"/>
    <property type="molecule type" value="Genomic_DNA"/>
</dbReference>
<dbReference type="Proteomes" id="UP001163828">
    <property type="component" value="Unassembled WGS sequence"/>
</dbReference>
<sequence>MANRAPSSTFLAWEKGLVIVLLVKCTLGSVIFVPIMQSFRQQLKLASRARTRRSLSLPQRRFCVDEPFGWDIHPDDEDSSVSRVYVTNIDLSNHGNATPGKIKPLWIN</sequence>
<organism evidence="2 3">
    <name type="scientific">Lentinula boryana</name>
    <dbReference type="NCBI Taxonomy" id="40481"/>
    <lineage>
        <taxon>Eukaryota</taxon>
        <taxon>Fungi</taxon>
        <taxon>Dikarya</taxon>
        <taxon>Basidiomycota</taxon>
        <taxon>Agaricomycotina</taxon>
        <taxon>Agaricomycetes</taxon>
        <taxon>Agaricomycetidae</taxon>
        <taxon>Agaricales</taxon>
        <taxon>Marasmiineae</taxon>
        <taxon>Omphalotaceae</taxon>
        <taxon>Lentinula</taxon>
    </lineage>
</organism>
<name>A0ABQ8QF19_9AGAR</name>
<reference evidence="2" key="1">
    <citation type="submission" date="2022-08" db="EMBL/GenBank/DDBJ databases">
        <authorList>
            <consortium name="DOE Joint Genome Institute"/>
            <person name="Min B."/>
            <person name="Riley R."/>
            <person name="Sierra-Patev S."/>
            <person name="Naranjo-Ortiz M."/>
            <person name="Looney B."/>
            <person name="Konkel Z."/>
            <person name="Slot J.C."/>
            <person name="Sakamoto Y."/>
            <person name="Steenwyk J.L."/>
            <person name="Rokas A."/>
            <person name="Carro J."/>
            <person name="Camarero S."/>
            <person name="Ferreira P."/>
            <person name="Molpeceres G."/>
            <person name="Ruiz-Duenas F.J."/>
            <person name="Serrano A."/>
            <person name="Henrissat B."/>
            <person name="Drula E."/>
            <person name="Hughes K.W."/>
            <person name="Mata J.L."/>
            <person name="Ishikawa N.K."/>
            <person name="Vargas-Isla R."/>
            <person name="Ushijima S."/>
            <person name="Smith C.A."/>
            <person name="Ahrendt S."/>
            <person name="Andreopoulos W."/>
            <person name="He G."/>
            <person name="Labutti K."/>
            <person name="Lipzen A."/>
            <person name="Ng V."/>
            <person name="Sandor L."/>
            <person name="Barry K."/>
            <person name="Martinez A.T."/>
            <person name="Xiao Y."/>
            <person name="Gibbons J.G."/>
            <person name="Terashima K."/>
            <person name="Hibbett D.S."/>
            <person name="Grigoriev I.V."/>
        </authorList>
    </citation>
    <scope>NUCLEOTIDE SEQUENCE</scope>
    <source>
        <strain evidence="2">TFB10827</strain>
    </source>
</reference>
<accession>A0ABQ8QF19</accession>
<evidence type="ECO:0000313" key="3">
    <source>
        <dbReference type="Proteomes" id="UP001163828"/>
    </source>
</evidence>